<dbReference type="EMBL" id="JACEIK010002291">
    <property type="protein sequence ID" value="MCD9560266.1"/>
    <property type="molecule type" value="Genomic_DNA"/>
</dbReference>
<keyword evidence="2" id="KW-1185">Reference proteome</keyword>
<dbReference type="Proteomes" id="UP000823775">
    <property type="component" value="Unassembled WGS sequence"/>
</dbReference>
<gene>
    <name evidence="1" type="ORF">HAX54_018788</name>
</gene>
<comment type="caution">
    <text evidence="1">The sequence shown here is derived from an EMBL/GenBank/DDBJ whole genome shotgun (WGS) entry which is preliminary data.</text>
</comment>
<proteinExistence type="predicted"/>
<evidence type="ECO:0000313" key="2">
    <source>
        <dbReference type="Proteomes" id="UP000823775"/>
    </source>
</evidence>
<sequence length="167" mass="18567">MEEIQNDCINWKIKPEGQWDMYTNKELGIGLKSVHMKLGFDPNSFCIPKEILQNSWQELRVDEKGYSSTKLFLSPSSGSTLETQSLENFQFFGSMSLTVLGCYSVCSHLFLGVEGRPPTKVPSMMTNGEVVEESETLIVGVDVSSIREEGLYLSVISGVGIKEGENK</sequence>
<accession>A0ABS8UN30</accession>
<protein>
    <submittedName>
        <fullName evidence="1">Uncharacterized protein</fullName>
    </submittedName>
</protein>
<evidence type="ECO:0000313" key="1">
    <source>
        <dbReference type="EMBL" id="MCD9560266.1"/>
    </source>
</evidence>
<name>A0ABS8UN30_DATST</name>
<organism evidence="1 2">
    <name type="scientific">Datura stramonium</name>
    <name type="common">Jimsonweed</name>
    <name type="synonym">Common thornapple</name>
    <dbReference type="NCBI Taxonomy" id="4076"/>
    <lineage>
        <taxon>Eukaryota</taxon>
        <taxon>Viridiplantae</taxon>
        <taxon>Streptophyta</taxon>
        <taxon>Embryophyta</taxon>
        <taxon>Tracheophyta</taxon>
        <taxon>Spermatophyta</taxon>
        <taxon>Magnoliopsida</taxon>
        <taxon>eudicotyledons</taxon>
        <taxon>Gunneridae</taxon>
        <taxon>Pentapetalae</taxon>
        <taxon>asterids</taxon>
        <taxon>lamiids</taxon>
        <taxon>Solanales</taxon>
        <taxon>Solanaceae</taxon>
        <taxon>Solanoideae</taxon>
        <taxon>Datureae</taxon>
        <taxon>Datura</taxon>
    </lineage>
</organism>
<reference evidence="1 2" key="1">
    <citation type="journal article" date="2021" name="BMC Genomics">
        <title>Datura genome reveals duplications of psychoactive alkaloid biosynthetic genes and high mutation rate following tissue culture.</title>
        <authorList>
            <person name="Rajewski A."/>
            <person name="Carter-House D."/>
            <person name="Stajich J."/>
            <person name="Litt A."/>
        </authorList>
    </citation>
    <scope>NUCLEOTIDE SEQUENCE [LARGE SCALE GENOMIC DNA]</scope>
    <source>
        <strain evidence="1">AR-01</strain>
    </source>
</reference>